<dbReference type="GeneID" id="19986681"/>
<keyword evidence="4" id="KW-0539">Nucleus</keyword>
<dbReference type="HOGENOM" id="CLU_004804_2_1_1"/>
<feature type="compositionally biased region" description="Basic residues" evidence="5">
    <location>
        <begin position="1"/>
        <end position="11"/>
    </location>
</feature>
<keyword evidence="3" id="KW-0804">Transcription</keyword>
<sequence>MPLLRSPRRRSSSQFSVKDIQQRGRRRKVRCIRNPEDADTCRGCEDRGLQCVAQVFSSRPHRPPRLPSRHRIAQLESEVASLRKAVHNIQSKLGYQTIDIEPNSAQTAYSPGEDETDDDSNASDVIATEQPTHLRSLFQNDWLTSDIGGQDEQSQDRRVKASAHLLDSARERLQRLVPSKVDAMNMARTASKWLDLVNAVLAQPFGLNSQQELLDSYDNMLKPDVDAMTLAAWLLDLALTAQQEPQLYNSPATSLNRFHTVSDFSRAVSDTVESALFAHDRLLGTVQGLGMAMHFLRLQISQGNFHKAWIRVRHCIALAELLGLSRLPQGSQHNHAGRTQEERSQYHRIKLWEFMCSGERLSGMLVNRPPISRRLEDPSAQPLIVNGIVQTQIYLKRLTDTTAKFHTLDDPVVTRGASAQAYASALELDRELRVLASETPKSWWEQDTNEVKAAHLCQILHYYFVMRVHLPFTVRQGLGEANIYSRLTCLNACEEVARRYQGLRRLLPSGIFLSPIMDLQALTATVVLLLASHGGAGNDRIELQANNARAQETAAQVLRVMEEKSGDAAGSSFARQGANAIRSLSALLQRSEGAAGSNQLSLKVPLLGNINIRRNMNPPPVATTGNQQPAQLMPGTGLWDPSQHAASQLFDGAALNQLQVAPSTMQEQANWQWNPLSWSIEDNPFQDAFMIDNLDQLGMWQGDDISLQFNS</sequence>
<dbReference type="GO" id="GO:0003677">
    <property type="term" value="F:DNA binding"/>
    <property type="evidence" value="ECO:0007669"/>
    <property type="project" value="UniProtKB-KW"/>
</dbReference>
<evidence type="ECO:0000313" key="6">
    <source>
        <dbReference type="EMBL" id="ETI20154.1"/>
    </source>
</evidence>
<feature type="region of interest" description="Disordered" evidence="5">
    <location>
        <begin position="102"/>
        <end position="121"/>
    </location>
</feature>
<evidence type="ECO:0000256" key="4">
    <source>
        <dbReference type="ARBA" id="ARBA00023242"/>
    </source>
</evidence>
<proteinExistence type="predicted"/>
<gene>
    <name evidence="6" type="ORF">G647_08188</name>
</gene>
<evidence type="ECO:0000256" key="1">
    <source>
        <dbReference type="ARBA" id="ARBA00023015"/>
    </source>
</evidence>
<organism evidence="6 7">
    <name type="scientific">Cladophialophora carrionii CBS 160.54</name>
    <dbReference type="NCBI Taxonomy" id="1279043"/>
    <lineage>
        <taxon>Eukaryota</taxon>
        <taxon>Fungi</taxon>
        <taxon>Dikarya</taxon>
        <taxon>Ascomycota</taxon>
        <taxon>Pezizomycotina</taxon>
        <taxon>Eurotiomycetes</taxon>
        <taxon>Chaetothyriomycetidae</taxon>
        <taxon>Chaetothyriales</taxon>
        <taxon>Herpotrichiellaceae</taxon>
        <taxon>Cladophialophora</taxon>
    </lineage>
</organism>
<dbReference type="OrthoDB" id="6509908at2759"/>
<evidence type="ECO:0000256" key="5">
    <source>
        <dbReference type="SAM" id="MobiDB-lite"/>
    </source>
</evidence>
<accession>V9CZR6</accession>
<dbReference type="CDD" id="cd00067">
    <property type="entry name" value="GAL4"/>
    <property type="match status" value="1"/>
</dbReference>
<dbReference type="InterPro" id="IPR036864">
    <property type="entry name" value="Zn2-C6_fun-type_DNA-bd_sf"/>
</dbReference>
<feature type="region of interest" description="Disordered" evidence="5">
    <location>
        <begin position="1"/>
        <end position="25"/>
    </location>
</feature>
<evidence type="ECO:0008006" key="8">
    <source>
        <dbReference type="Google" id="ProtNLM"/>
    </source>
</evidence>
<dbReference type="EMBL" id="KB822708">
    <property type="protein sequence ID" value="ETI20154.1"/>
    <property type="molecule type" value="Genomic_DNA"/>
</dbReference>
<dbReference type="Gene3D" id="4.10.240.10">
    <property type="entry name" value="Zn(2)-C6 fungal-type DNA-binding domain"/>
    <property type="match status" value="1"/>
</dbReference>
<name>V9CZR6_9EURO</name>
<dbReference type="VEuPathDB" id="FungiDB:G647_08188"/>
<dbReference type="GO" id="GO:0000981">
    <property type="term" value="F:DNA-binding transcription factor activity, RNA polymerase II-specific"/>
    <property type="evidence" value="ECO:0007669"/>
    <property type="project" value="InterPro"/>
</dbReference>
<feature type="compositionally biased region" description="Acidic residues" evidence="5">
    <location>
        <begin position="112"/>
        <end position="121"/>
    </location>
</feature>
<evidence type="ECO:0000256" key="2">
    <source>
        <dbReference type="ARBA" id="ARBA00023125"/>
    </source>
</evidence>
<evidence type="ECO:0000313" key="7">
    <source>
        <dbReference type="Proteomes" id="UP000030678"/>
    </source>
</evidence>
<dbReference type="RefSeq" id="XP_008730722.1">
    <property type="nucleotide sequence ID" value="XM_008732500.1"/>
</dbReference>
<protein>
    <recommendedName>
        <fullName evidence="8">Transcription factor domain-containing protein</fullName>
    </recommendedName>
</protein>
<dbReference type="CDD" id="cd12148">
    <property type="entry name" value="fungal_TF_MHR"/>
    <property type="match status" value="1"/>
</dbReference>
<keyword evidence="1" id="KW-0805">Transcription regulation</keyword>
<evidence type="ECO:0000256" key="3">
    <source>
        <dbReference type="ARBA" id="ARBA00023163"/>
    </source>
</evidence>
<keyword evidence="2" id="KW-0238">DNA-binding</keyword>
<dbReference type="InterPro" id="IPR001138">
    <property type="entry name" value="Zn2Cys6_DnaBD"/>
</dbReference>
<dbReference type="Proteomes" id="UP000030678">
    <property type="component" value="Unassembled WGS sequence"/>
</dbReference>
<dbReference type="PANTHER" id="PTHR47840">
    <property type="entry name" value="ZN(II)2CYS6 TRANSCRIPTION FACTOR (EUROFUNG)-RELATED"/>
    <property type="match status" value="1"/>
</dbReference>
<dbReference type="PANTHER" id="PTHR47840:SF3">
    <property type="entry name" value="ZN(II)2CYS6 TRANSCRIPTION FACTOR (EUROFUNG)"/>
    <property type="match status" value="1"/>
</dbReference>
<dbReference type="AlphaFoldDB" id="V9CZR6"/>
<dbReference type="GO" id="GO:0008270">
    <property type="term" value="F:zinc ion binding"/>
    <property type="evidence" value="ECO:0007669"/>
    <property type="project" value="InterPro"/>
</dbReference>
<reference evidence="6 7" key="1">
    <citation type="submission" date="2013-03" db="EMBL/GenBank/DDBJ databases">
        <title>The Genome Sequence of Cladophialophora carrionii CBS 160.54.</title>
        <authorList>
            <consortium name="The Broad Institute Genomics Platform"/>
            <person name="Cuomo C."/>
            <person name="de Hoog S."/>
            <person name="Gorbushina A."/>
            <person name="Walker B."/>
            <person name="Young S.K."/>
            <person name="Zeng Q."/>
            <person name="Gargeya S."/>
            <person name="Fitzgerald M."/>
            <person name="Haas B."/>
            <person name="Abouelleil A."/>
            <person name="Allen A.W."/>
            <person name="Alvarado L."/>
            <person name="Arachchi H.M."/>
            <person name="Berlin A.M."/>
            <person name="Chapman S.B."/>
            <person name="Gainer-Dewar J."/>
            <person name="Goldberg J."/>
            <person name="Griggs A."/>
            <person name="Gujja S."/>
            <person name="Hansen M."/>
            <person name="Howarth C."/>
            <person name="Imamovic A."/>
            <person name="Ireland A."/>
            <person name="Larimer J."/>
            <person name="McCowan C."/>
            <person name="Murphy C."/>
            <person name="Pearson M."/>
            <person name="Poon T.W."/>
            <person name="Priest M."/>
            <person name="Roberts A."/>
            <person name="Saif S."/>
            <person name="Shea T."/>
            <person name="Sisk P."/>
            <person name="Sykes S."/>
            <person name="Wortman J."/>
            <person name="Nusbaum C."/>
            <person name="Birren B."/>
        </authorList>
    </citation>
    <scope>NUCLEOTIDE SEQUENCE [LARGE SCALE GENOMIC DNA]</scope>
    <source>
        <strain evidence="6 7">CBS 160.54</strain>
    </source>
</reference>